<evidence type="ECO:0000313" key="3">
    <source>
        <dbReference type="EMBL" id="KAE9074160.1"/>
    </source>
</evidence>
<evidence type="ECO:0000313" key="12">
    <source>
        <dbReference type="Proteomes" id="UP000437068"/>
    </source>
</evidence>
<dbReference type="Proteomes" id="UP000440732">
    <property type="component" value="Unassembled WGS sequence"/>
</dbReference>
<evidence type="ECO:0000313" key="11">
    <source>
        <dbReference type="Proteomes" id="UP000433483"/>
    </source>
</evidence>
<comment type="caution">
    <text evidence="1">The sequence shown here is derived from an EMBL/GenBank/DDBJ whole genome shotgun (WGS) entry which is preliminary data.</text>
</comment>
<evidence type="ECO:0000313" key="8">
    <source>
        <dbReference type="EMBL" id="KAE9186158.1"/>
    </source>
</evidence>
<dbReference type="EMBL" id="QXGC01002672">
    <property type="protein sequence ID" value="KAE9183155.1"/>
    <property type="molecule type" value="Genomic_DNA"/>
</dbReference>
<reference evidence="10 11" key="1">
    <citation type="submission" date="2018-08" db="EMBL/GenBank/DDBJ databases">
        <title>Genomic investigation of the strawberry pathogen Phytophthora fragariae indicates pathogenicity is determined by transcriptional variation in three key races.</title>
        <authorList>
            <person name="Adams T.M."/>
            <person name="Armitage A.D."/>
            <person name="Sobczyk M.K."/>
            <person name="Bates H.J."/>
            <person name="Dunwell J.M."/>
            <person name="Nellist C.F."/>
            <person name="Harrison R.J."/>
        </authorList>
    </citation>
    <scope>NUCLEOTIDE SEQUENCE [LARGE SCALE GENOMIC DNA]</scope>
    <source>
        <strain evidence="9 12">A4</strain>
        <strain evidence="8 13">BC-1</strain>
        <strain evidence="7 17">BC-23</strain>
        <strain evidence="6 11">NOV-27</strain>
        <strain evidence="5 14">NOV-5</strain>
        <strain evidence="4 15">NOV-71</strain>
        <strain evidence="1 10">NOV-9</strain>
        <strain evidence="3 18">ONT-3</strain>
        <strain evidence="2 16">SCRP245</strain>
    </source>
</reference>
<evidence type="ECO:0000313" key="10">
    <source>
        <dbReference type="Proteomes" id="UP000429523"/>
    </source>
</evidence>
<proteinExistence type="predicted"/>
<dbReference type="Proteomes" id="UP000460718">
    <property type="component" value="Unassembled WGS sequence"/>
</dbReference>
<dbReference type="EMBL" id="QXFX01002732">
    <property type="protein sequence ID" value="KAE9074160.1"/>
    <property type="molecule type" value="Genomic_DNA"/>
</dbReference>
<evidence type="ECO:0000313" key="13">
    <source>
        <dbReference type="Proteomes" id="UP000440367"/>
    </source>
</evidence>
<dbReference type="Proteomes" id="UP000440367">
    <property type="component" value="Unassembled WGS sequence"/>
</dbReference>
<evidence type="ECO:0000313" key="14">
    <source>
        <dbReference type="Proteomes" id="UP000440732"/>
    </source>
</evidence>
<dbReference type="Proteomes" id="UP000429523">
    <property type="component" value="Unassembled WGS sequence"/>
</dbReference>
<name>A0A6A3DSE9_9STRA</name>
<evidence type="ECO:0000313" key="16">
    <source>
        <dbReference type="Proteomes" id="UP000460718"/>
    </source>
</evidence>
<keyword evidence="11" id="KW-1185">Reference proteome</keyword>
<dbReference type="EMBL" id="QXFW01002690">
    <property type="protein sequence ID" value="KAE8976240.1"/>
    <property type="molecule type" value="Genomic_DNA"/>
</dbReference>
<dbReference type="EMBL" id="QXGB01002640">
    <property type="protein sequence ID" value="KAE9176214.1"/>
    <property type="molecule type" value="Genomic_DNA"/>
</dbReference>
<sequence>MNKILSILTVVSSSCVYPADTACSAVRLSAPPDASLTATMPRQAPIKVLGRGEEYRALRLGNLGGEGM</sequence>
<dbReference type="EMBL" id="QXGA01002674">
    <property type="protein sequence ID" value="KAE9093690.1"/>
    <property type="molecule type" value="Genomic_DNA"/>
</dbReference>
<evidence type="ECO:0000313" key="7">
    <source>
        <dbReference type="EMBL" id="KAE9183155.1"/>
    </source>
</evidence>
<evidence type="ECO:0000313" key="2">
    <source>
        <dbReference type="EMBL" id="KAE8976240.1"/>
    </source>
</evidence>
<protein>
    <submittedName>
        <fullName evidence="1">Uncharacterized protein</fullName>
    </submittedName>
</protein>
<dbReference type="Proteomes" id="UP000441208">
    <property type="component" value="Unassembled WGS sequence"/>
</dbReference>
<evidence type="ECO:0000313" key="18">
    <source>
        <dbReference type="Proteomes" id="UP000488956"/>
    </source>
</evidence>
<dbReference type="EMBL" id="QXGF01002628">
    <property type="protein sequence ID" value="KAE8923965.1"/>
    <property type="molecule type" value="Genomic_DNA"/>
</dbReference>
<evidence type="ECO:0000313" key="17">
    <source>
        <dbReference type="Proteomes" id="UP000476176"/>
    </source>
</evidence>
<organism evidence="1 10">
    <name type="scientific">Phytophthora fragariae</name>
    <dbReference type="NCBI Taxonomy" id="53985"/>
    <lineage>
        <taxon>Eukaryota</taxon>
        <taxon>Sar</taxon>
        <taxon>Stramenopiles</taxon>
        <taxon>Oomycota</taxon>
        <taxon>Peronosporomycetes</taxon>
        <taxon>Peronosporales</taxon>
        <taxon>Peronosporaceae</taxon>
        <taxon>Phytophthora</taxon>
    </lineage>
</organism>
<evidence type="ECO:0000313" key="5">
    <source>
        <dbReference type="EMBL" id="KAE9093690.1"/>
    </source>
</evidence>
<dbReference type="Proteomes" id="UP000433483">
    <property type="component" value="Unassembled WGS sequence"/>
</dbReference>
<dbReference type="EMBL" id="QXFZ01002638">
    <property type="protein sequence ID" value="KAE9075141.1"/>
    <property type="molecule type" value="Genomic_DNA"/>
</dbReference>
<dbReference type="Proteomes" id="UP000476176">
    <property type="component" value="Unassembled WGS sequence"/>
</dbReference>
<dbReference type="PROSITE" id="PS51257">
    <property type="entry name" value="PROKAR_LIPOPROTEIN"/>
    <property type="match status" value="1"/>
</dbReference>
<dbReference type="Proteomes" id="UP000437068">
    <property type="component" value="Unassembled WGS sequence"/>
</dbReference>
<evidence type="ECO:0000313" key="1">
    <source>
        <dbReference type="EMBL" id="KAE8923965.1"/>
    </source>
</evidence>
<dbReference type="EMBL" id="QXGE01002618">
    <property type="protein sequence ID" value="KAE9280452.1"/>
    <property type="molecule type" value="Genomic_DNA"/>
</dbReference>
<evidence type="ECO:0000313" key="4">
    <source>
        <dbReference type="EMBL" id="KAE9075141.1"/>
    </source>
</evidence>
<dbReference type="Proteomes" id="UP000488956">
    <property type="component" value="Unassembled WGS sequence"/>
</dbReference>
<evidence type="ECO:0000313" key="6">
    <source>
        <dbReference type="EMBL" id="KAE9176214.1"/>
    </source>
</evidence>
<dbReference type="EMBL" id="QXGD01002629">
    <property type="protein sequence ID" value="KAE9186158.1"/>
    <property type="molecule type" value="Genomic_DNA"/>
</dbReference>
<dbReference type="OrthoDB" id="10324911at2759"/>
<dbReference type="AlphaFoldDB" id="A0A6A3DSE9"/>
<gene>
    <name evidence="9" type="ORF">PF001_g24230</name>
    <name evidence="8" type="ORF">PF002_g25961</name>
    <name evidence="7" type="ORF">PF004_g24033</name>
    <name evidence="6" type="ORF">PF005_g25062</name>
    <name evidence="5" type="ORF">PF006_g24380</name>
    <name evidence="4" type="ORF">PF007_g25120</name>
    <name evidence="1" type="ORF">PF009_g25798</name>
    <name evidence="3" type="ORF">PF010_g24791</name>
    <name evidence="2" type="ORF">PF011_g24137</name>
</gene>
<evidence type="ECO:0000313" key="9">
    <source>
        <dbReference type="EMBL" id="KAE9280452.1"/>
    </source>
</evidence>
<evidence type="ECO:0000313" key="15">
    <source>
        <dbReference type="Proteomes" id="UP000441208"/>
    </source>
</evidence>
<accession>A0A6A3DSE9</accession>